<dbReference type="PANTHER" id="PTHR46118:SF4">
    <property type="entry name" value="PROTEIN ABHD11"/>
    <property type="match status" value="1"/>
</dbReference>
<dbReference type="SUPFAM" id="SSF53474">
    <property type="entry name" value="alpha/beta-Hydrolases"/>
    <property type="match status" value="1"/>
</dbReference>
<dbReference type="InterPro" id="IPR000073">
    <property type="entry name" value="AB_hydrolase_1"/>
</dbReference>
<evidence type="ECO:0000259" key="2">
    <source>
        <dbReference type="Pfam" id="PF00561"/>
    </source>
</evidence>
<name>A0A2S7UWY1_9GAMM</name>
<dbReference type="InterPro" id="IPR029058">
    <property type="entry name" value="AB_hydrolase_fold"/>
</dbReference>
<dbReference type="Gene3D" id="3.40.50.1820">
    <property type="entry name" value="alpha/beta hydrolase"/>
    <property type="match status" value="1"/>
</dbReference>
<keyword evidence="4" id="KW-1185">Reference proteome</keyword>
<comment type="caution">
    <text evidence="3">The sequence shown here is derived from an EMBL/GenBank/DDBJ whole genome shotgun (WGS) entry which is preliminary data.</text>
</comment>
<sequence length="254" mass="28132">MTISYQVLGQGKPLIIIHGLFGTSDNLKQIAKALSDQCKVYLIDAPAHGDSTTPSPLTLTTMAQAVLQFADEQGLNQFSLLGHSLGGKIAMEIALLDNSRVDRLIVADIAPVQYTRRHDNIIQGLNEINLVTLENRQQANETLTQYIDDAGVRGFLLKSLTRAEKPATGWRWRFDLQVLQQNYDNLIKGNSELSFPGPTLFIVGGNSNYVLPEHKPQIVSRFANVNVKVIQNAGHWLHAEKATAFVKICRDFLA</sequence>
<dbReference type="Proteomes" id="UP000239007">
    <property type="component" value="Unassembled WGS sequence"/>
</dbReference>
<dbReference type="RefSeq" id="WP_105052793.1">
    <property type="nucleotide sequence ID" value="NZ_BMYG01000006.1"/>
</dbReference>
<feature type="domain" description="AB hydrolase-1" evidence="2">
    <location>
        <begin position="12"/>
        <end position="241"/>
    </location>
</feature>
<dbReference type="OrthoDB" id="9808398at2"/>
<protein>
    <recommendedName>
        <fullName evidence="2">AB hydrolase-1 domain-containing protein</fullName>
    </recommendedName>
</protein>
<dbReference type="PANTHER" id="PTHR46118">
    <property type="entry name" value="PROTEIN ABHD11"/>
    <property type="match status" value="1"/>
</dbReference>
<evidence type="ECO:0000313" key="4">
    <source>
        <dbReference type="Proteomes" id="UP000239007"/>
    </source>
</evidence>
<gene>
    <name evidence="3" type="ORF">BTO11_11850</name>
</gene>
<reference evidence="3 4" key="1">
    <citation type="submission" date="2016-12" db="EMBL/GenBank/DDBJ databases">
        <title>Diversity of luminous bacteria.</title>
        <authorList>
            <person name="Yoshizawa S."/>
            <person name="Kogure K."/>
        </authorList>
    </citation>
    <scope>NUCLEOTIDE SEQUENCE [LARGE SCALE GENOMIC DNA]</scope>
    <source>
        <strain evidence="3 4">SA4-48</strain>
    </source>
</reference>
<organism evidence="3 4">
    <name type="scientific">Psychrosphaera saromensis</name>
    <dbReference type="NCBI Taxonomy" id="716813"/>
    <lineage>
        <taxon>Bacteria</taxon>
        <taxon>Pseudomonadati</taxon>
        <taxon>Pseudomonadota</taxon>
        <taxon>Gammaproteobacteria</taxon>
        <taxon>Alteromonadales</taxon>
        <taxon>Pseudoalteromonadaceae</taxon>
        <taxon>Psychrosphaera</taxon>
    </lineage>
</organism>
<dbReference type="GO" id="GO:0016787">
    <property type="term" value="F:hydrolase activity"/>
    <property type="evidence" value="ECO:0007669"/>
    <property type="project" value="UniProtKB-KW"/>
</dbReference>
<keyword evidence="1" id="KW-0378">Hydrolase</keyword>
<evidence type="ECO:0000256" key="1">
    <source>
        <dbReference type="ARBA" id="ARBA00022801"/>
    </source>
</evidence>
<dbReference type="Pfam" id="PF00561">
    <property type="entry name" value="Abhydrolase_1"/>
    <property type="match status" value="1"/>
</dbReference>
<evidence type="ECO:0000313" key="3">
    <source>
        <dbReference type="EMBL" id="PQJ54279.1"/>
    </source>
</evidence>
<proteinExistence type="predicted"/>
<accession>A0A2S7UWY1</accession>
<dbReference type="AlphaFoldDB" id="A0A2S7UWY1"/>
<dbReference type="EMBL" id="MSCH01000003">
    <property type="protein sequence ID" value="PQJ54279.1"/>
    <property type="molecule type" value="Genomic_DNA"/>
</dbReference>